<proteinExistence type="predicted"/>
<dbReference type="EMBL" id="MGHD01000004">
    <property type="protein sequence ID" value="OGM60441.1"/>
    <property type="molecule type" value="Genomic_DNA"/>
</dbReference>
<accession>A0A1F8B8T9</accession>
<dbReference type="Proteomes" id="UP000176404">
    <property type="component" value="Unassembled WGS sequence"/>
</dbReference>
<evidence type="ECO:0000313" key="3">
    <source>
        <dbReference type="Proteomes" id="UP000176404"/>
    </source>
</evidence>
<sequence length="175" mass="19518">MDGINLIPQEIKPKANVLKTANLLKKIAITESIFLLVFAIIVFGSIFILSSRLKDSHSKDDKLRSEIKALEQTEQRLMLVKDRLGKIENIYSWDDASQEVLIAEGVVNTLPEGVVLRSAVLKETQVNLTIEVVNSESFSNLLSSLVNSGKYKTIKIESLDFDPEKGYIIELAISI</sequence>
<evidence type="ECO:0000256" key="1">
    <source>
        <dbReference type="SAM" id="Phobius"/>
    </source>
</evidence>
<keyword evidence="1" id="KW-1133">Transmembrane helix</keyword>
<organism evidence="2 3">
    <name type="scientific">Candidatus Woesebacteria bacterium RIFCSPLOWO2_01_FULL_39_10b</name>
    <dbReference type="NCBI Taxonomy" id="1802517"/>
    <lineage>
        <taxon>Bacteria</taxon>
        <taxon>Candidatus Woeseibacteriota</taxon>
    </lineage>
</organism>
<gene>
    <name evidence="2" type="ORF">A2892_00205</name>
</gene>
<keyword evidence="1" id="KW-0472">Membrane</keyword>
<dbReference type="STRING" id="1802517.A2892_00205"/>
<name>A0A1F8B8T9_9BACT</name>
<feature type="transmembrane region" description="Helical" evidence="1">
    <location>
        <begin position="27"/>
        <end position="49"/>
    </location>
</feature>
<keyword evidence="1" id="KW-0812">Transmembrane</keyword>
<dbReference type="AlphaFoldDB" id="A0A1F8B8T9"/>
<evidence type="ECO:0000313" key="2">
    <source>
        <dbReference type="EMBL" id="OGM60441.1"/>
    </source>
</evidence>
<comment type="caution">
    <text evidence="2">The sequence shown here is derived from an EMBL/GenBank/DDBJ whole genome shotgun (WGS) entry which is preliminary data.</text>
</comment>
<protein>
    <submittedName>
        <fullName evidence="2">Uncharacterized protein</fullName>
    </submittedName>
</protein>
<reference evidence="2 3" key="1">
    <citation type="journal article" date="2016" name="Nat. Commun.">
        <title>Thousands of microbial genomes shed light on interconnected biogeochemical processes in an aquifer system.</title>
        <authorList>
            <person name="Anantharaman K."/>
            <person name="Brown C.T."/>
            <person name="Hug L.A."/>
            <person name="Sharon I."/>
            <person name="Castelle C.J."/>
            <person name="Probst A.J."/>
            <person name="Thomas B.C."/>
            <person name="Singh A."/>
            <person name="Wilkins M.J."/>
            <person name="Karaoz U."/>
            <person name="Brodie E.L."/>
            <person name="Williams K.H."/>
            <person name="Hubbard S.S."/>
            <person name="Banfield J.F."/>
        </authorList>
    </citation>
    <scope>NUCLEOTIDE SEQUENCE [LARGE SCALE GENOMIC DNA]</scope>
</reference>